<evidence type="ECO:0000313" key="14">
    <source>
        <dbReference type="EMBL" id="KKQ67286.1"/>
    </source>
</evidence>
<dbReference type="PIRSF" id="PIRSF003097">
    <property type="entry name" value="FtsX"/>
    <property type="match status" value="1"/>
</dbReference>
<proteinExistence type="inferred from homology"/>
<keyword evidence="6 11" id="KW-0812">Transmembrane</keyword>
<dbReference type="Gene3D" id="3.30.70.3040">
    <property type="match status" value="1"/>
</dbReference>
<evidence type="ECO:0000256" key="7">
    <source>
        <dbReference type="ARBA" id="ARBA00022989"/>
    </source>
</evidence>
<feature type="transmembrane region" description="Helical" evidence="11">
    <location>
        <begin position="259"/>
        <end position="283"/>
    </location>
</feature>
<dbReference type="InterPro" id="IPR003838">
    <property type="entry name" value="ABC3_permease_C"/>
</dbReference>
<dbReference type="InterPro" id="IPR004513">
    <property type="entry name" value="FtsX"/>
</dbReference>
<feature type="transmembrane region" description="Helical" evidence="11">
    <location>
        <begin position="218"/>
        <end position="239"/>
    </location>
</feature>
<feature type="transmembrane region" description="Helical" evidence="11">
    <location>
        <begin position="161"/>
        <end position="185"/>
    </location>
</feature>
<reference evidence="14 15" key="1">
    <citation type="journal article" date="2015" name="Nature">
        <title>rRNA introns, odd ribosomes, and small enigmatic genomes across a large radiation of phyla.</title>
        <authorList>
            <person name="Brown C.T."/>
            <person name="Hug L.A."/>
            <person name="Thomas B.C."/>
            <person name="Sharon I."/>
            <person name="Castelle C.J."/>
            <person name="Singh A."/>
            <person name="Wilkins M.J."/>
            <person name="Williams K.H."/>
            <person name="Banfield J.F."/>
        </authorList>
    </citation>
    <scope>NUCLEOTIDE SEQUENCE [LARGE SCALE GENOMIC DNA]</scope>
</reference>
<dbReference type="Pfam" id="PF02687">
    <property type="entry name" value="FtsX"/>
    <property type="match status" value="1"/>
</dbReference>
<gene>
    <name evidence="14" type="ORF">US86_C0001G0213</name>
</gene>
<evidence type="ECO:0000259" key="13">
    <source>
        <dbReference type="Pfam" id="PF18075"/>
    </source>
</evidence>
<evidence type="ECO:0000256" key="8">
    <source>
        <dbReference type="ARBA" id="ARBA00023136"/>
    </source>
</evidence>
<dbReference type="AlphaFoldDB" id="A0A0G0MQU2"/>
<evidence type="ECO:0000256" key="11">
    <source>
        <dbReference type="SAM" id="Phobius"/>
    </source>
</evidence>
<accession>A0A0G0MQU2</accession>
<evidence type="ECO:0000256" key="1">
    <source>
        <dbReference type="ARBA" id="ARBA00004651"/>
    </source>
</evidence>
<evidence type="ECO:0000256" key="10">
    <source>
        <dbReference type="PIRNR" id="PIRNR003097"/>
    </source>
</evidence>
<organism evidence="14 15">
    <name type="scientific">Candidatus Daviesbacteria bacterium GW2011_GWA2_38_24</name>
    <dbReference type="NCBI Taxonomy" id="1618422"/>
    <lineage>
        <taxon>Bacteria</taxon>
        <taxon>Candidatus Daviesiibacteriota</taxon>
    </lineage>
</organism>
<comment type="similarity">
    <text evidence="2 10">Belongs to the ABC-4 integral membrane protein family. FtsX subfamily.</text>
</comment>
<keyword evidence="8 10" id="KW-0472">Membrane</keyword>
<protein>
    <recommendedName>
        <fullName evidence="3 10">Cell division protein FtsX</fullName>
    </recommendedName>
</protein>
<dbReference type="InterPro" id="IPR040690">
    <property type="entry name" value="FtsX_ECD"/>
</dbReference>
<feature type="domain" description="FtsX extracellular" evidence="13">
    <location>
        <begin position="57"/>
        <end position="145"/>
    </location>
</feature>
<dbReference type="Proteomes" id="UP000034235">
    <property type="component" value="Unassembled WGS sequence"/>
</dbReference>
<evidence type="ECO:0000256" key="4">
    <source>
        <dbReference type="ARBA" id="ARBA00022475"/>
    </source>
</evidence>
<dbReference type="PANTHER" id="PTHR47755:SF1">
    <property type="entry name" value="CELL DIVISION PROTEIN FTSX"/>
    <property type="match status" value="1"/>
</dbReference>
<keyword evidence="4 10" id="KW-1003">Cell membrane</keyword>
<dbReference type="GO" id="GO:0051301">
    <property type="term" value="P:cell division"/>
    <property type="evidence" value="ECO:0007669"/>
    <property type="project" value="UniProtKB-KW"/>
</dbReference>
<feature type="transmembrane region" description="Helical" evidence="11">
    <location>
        <begin position="21"/>
        <end position="41"/>
    </location>
</feature>
<keyword evidence="9 10" id="KW-0131">Cell cycle</keyword>
<evidence type="ECO:0000256" key="9">
    <source>
        <dbReference type="ARBA" id="ARBA00023306"/>
    </source>
</evidence>
<sequence>MSYIKFVKRNIRRAPYQALTASMVMFLTFLVVSVFLLIALGSQKILQYYESKPQAIAFFKDGTTDSDINLIKESLVATGKVTNLKYISKQEALEIYKERNKDKPILLELVTANILPASLEISAITPKDLGPIAEILKQEPVVEEVVYPEDVVESLNKATEIIRFVGLVLISFLATFATLVILMVIGFKIRLRRSEIETMKLLGASNWFIRMPFLLEGMFYGVVGAVFAWISSLVLLWYFAPFIERNMAEVKLLSISPIVFLGLFLVELLLALIIGFFGSYAAVRRYLRI</sequence>
<keyword evidence="5 10" id="KW-0132">Cell division</keyword>
<name>A0A0G0MQU2_9BACT</name>
<evidence type="ECO:0000256" key="5">
    <source>
        <dbReference type="ARBA" id="ARBA00022618"/>
    </source>
</evidence>
<feature type="domain" description="ABC3 transporter permease C-terminal" evidence="12">
    <location>
        <begin position="168"/>
        <end position="288"/>
    </location>
</feature>
<dbReference type="EMBL" id="LBUP01000001">
    <property type="protein sequence ID" value="KKQ67286.1"/>
    <property type="molecule type" value="Genomic_DNA"/>
</dbReference>
<dbReference type="PANTHER" id="PTHR47755">
    <property type="entry name" value="CELL DIVISION PROTEIN FTSX"/>
    <property type="match status" value="1"/>
</dbReference>
<comment type="subcellular location">
    <subcellularLocation>
        <location evidence="1">Cell membrane</location>
        <topology evidence="1">Multi-pass membrane protein</topology>
    </subcellularLocation>
</comment>
<keyword evidence="7 11" id="KW-1133">Transmembrane helix</keyword>
<dbReference type="Pfam" id="PF18075">
    <property type="entry name" value="FtsX_ECD"/>
    <property type="match status" value="1"/>
</dbReference>
<evidence type="ECO:0000259" key="12">
    <source>
        <dbReference type="Pfam" id="PF02687"/>
    </source>
</evidence>
<evidence type="ECO:0000256" key="2">
    <source>
        <dbReference type="ARBA" id="ARBA00007379"/>
    </source>
</evidence>
<evidence type="ECO:0000313" key="15">
    <source>
        <dbReference type="Proteomes" id="UP000034235"/>
    </source>
</evidence>
<evidence type="ECO:0000256" key="6">
    <source>
        <dbReference type="ARBA" id="ARBA00022692"/>
    </source>
</evidence>
<evidence type="ECO:0000256" key="3">
    <source>
        <dbReference type="ARBA" id="ARBA00021907"/>
    </source>
</evidence>
<dbReference type="GO" id="GO:0005886">
    <property type="term" value="C:plasma membrane"/>
    <property type="evidence" value="ECO:0007669"/>
    <property type="project" value="UniProtKB-SubCell"/>
</dbReference>
<comment type="caution">
    <text evidence="14">The sequence shown here is derived from an EMBL/GenBank/DDBJ whole genome shotgun (WGS) entry which is preliminary data.</text>
</comment>